<dbReference type="Gene3D" id="1.10.1420.10">
    <property type="match status" value="2"/>
</dbReference>
<protein>
    <recommendedName>
        <fullName evidence="5">DNA mismatch repair proteins mutS family domain-containing protein</fullName>
    </recommendedName>
</protein>
<evidence type="ECO:0000256" key="3">
    <source>
        <dbReference type="ARBA" id="ARBA00022840"/>
    </source>
</evidence>
<dbReference type="InterPro" id="IPR036187">
    <property type="entry name" value="DNA_mismatch_repair_MutS_sf"/>
</dbReference>
<dbReference type="InterPro" id="IPR027417">
    <property type="entry name" value="P-loop_NTPase"/>
</dbReference>
<sequence>MSPVPGTTVNSTDMKLSLQDFKGLLQWLRELQLLVGNCLVDTEHSMKLENLFSTRLVPIQQLCSSDLEPLCMLVQETIAGMEGDSMEIDSESEMKMSTLHLRELRSQIRQCEVEVAVATKQAATLLCIAEDRIKVIYAHDEQSSVAKMGVVLRVSRQDSHRIQQQSKSSLSIIRASRASGVWFSTPAIDSLGAEWKSLKKNYEDDEARLVESLTLEFQSRYQGLLDELTCRVAELDVLVSFALVSHKHKLVRASETDNRFILQLCGIFDPFTDESCSEVVIELSEHKGKTFLLLEGDQQTSRTSILQLLGIVVMLNQLGCFVPCKEAILPVFDAIYLRTGAYDQQLYGYSTFMTEMRDMSHIFSTMTPNSLVLIEDLCRGTSTSEGLALALSLCLHLMETKTPTCFSSKWSELTKEVAKYPSTAIPLDNNNHGQSVQNPVRSFDKLMLDCDLPADLISLIQKETQDL</sequence>
<dbReference type="GO" id="GO:0003677">
    <property type="term" value="F:DNA binding"/>
    <property type="evidence" value="ECO:0007669"/>
    <property type="project" value="UniProtKB-KW"/>
</dbReference>
<evidence type="ECO:0000313" key="7">
    <source>
        <dbReference type="Proteomes" id="UP001632037"/>
    </source>
</evidence>
<dbReference type="PANTHER" id="PTHR11361:SF148">
    <property type="entry name" value="DNA MISMATCH REPAIR PROTEIN MSH6"/>
    <property type="match status" value="1"/>
</dbReference>
<dbReference type="AlphaFoldDB" id="A0ABD3FN08"/>
<comment type="similarity">
    <text evidence="1">Belongs to the DNA mismatch repair MutS family.</text>
</comment>
<dbReference type="Pfam" id="PF00488">
    <property type="entry name" value="MutS_V"/>
    <property type="match status" value="1"/>
</dbReference>
<keyword evidence="7" id="KW-1185">Reference proteome</keyword>
<accession>A0ABD3FN08</accession>
<evidence type="ECO:0000259" key="5">
    <source>
        <dbReference type="SMART" id="SM00534"/>
    </source>
</evidence>
<feature type="domain" description="DNA mismatch repair proteins mutS family" evidence="5">
    <location>
        <begin position="303"/>
        <end position="465"/>
    </location>
</feature>
<dbReference type="SUPFAM" id="SSF48334">
    <property type="entry name" value="DNA repair protein MutS, domain III"/>
    <property type="match status" value="1"/>
</dbReference>
<dbReference type="Gene3D" id="3.40.50.300">
    <property type="entry name" value="P-loop containing nucleotide triphosphate hydrolases"/>
    <property type="match status" value="1"/>
</dbReference>
<name>A0ABD3FN08_9STRA</name>
<keyword evidence="3" id="KW-0067">ATP-binding</keyword>
<keyword evidence="4" id="KW-0238">DNA-binding</keyword>
<dbReference type="GO" id="GO:0005524">
    <property type="term" value="F:ATP binding"/>
    <property type="evidence" value="ECO:0007669"/>
    <property type="project" value="UniProtKB-KW"/>
</dbReference>
<dbReference type="EMBL" id="JBIMZQ010000015">
    <property type="protein sequence ID" value="KAL3666969.1"/>
    <property type="molecule type" value="Genomic_DNA"/>
</dbReference>
<dbReference type="SMART" id="SM00534">
    <property type="entry name" value="MUTSac"/>
    <property type="match status" value="1"/>
</dbReference>
<dbReference type="SUPFAM" id="SSF52540">
    <property type="entry name" value="P-loop containing nucleoside triphosphate hydrolases"/>
    <property type="match status" value="1"/>
</dbReference>
<proteinExistence type="inferred from homology"/>
<comment type="caution">
    <text evidence="6">The sequence shown here is derived from an EMBL/GenBank/DDBJ whole genome shotgun (WGS) entry which is preliminary data.</text>
</comment>
<dbReference type="Proteomes" id="UP001632037">
    <property type="component" value="Unassembled WGS sequence"/>
</dbReference>
<dbReference type="InterPro" id="IPR045076">
    <property type="entry name" value="MutS"/>
</dbReference>
<evidence type="ECO:0000256" key="2">
    <source>
        <dbReference type="ARBA" id="ARBA00022741"/>
    </source>
</evidence>
<gene>
    <name evidence="6" type="ORF">V7S43_007916</name>
</gene>
<reference evidence="6 7" key="1">
    <citation type="submission" date="2024-09" db="EMBL/GenBank/DDBJ databases">
        <title>Genome sequencing and assembly of Phytophthora oleae, isolate VK10A, causative agent of rot of olive drupes.</title>
        <authorList>
            <person name="Conti Taguali S."/>
            <person name="Riolo M."/>
            <person name="La Spada F."/>
            <person name="Cacciola S.O."/>
            <person name="Dionisio G."/>
        </authorList>
    </citation>
    <scope>NUCLEOTIDE SEQUENCE [LARGE SCALE GENOMIC DNA]</scope>
    <source>
        <strain evidence="6 7">VK10A</strain>
    </source>
</reference>
<organism evidence="6 7">
    <name type="scientific">Phytophthora oleae</name>
    <dbReference type="NCBI Taxonomy" id="2107226"/>
    <lineage>
        <taxon>Eukaryota</taxon>
        <taxon>Sar</taxon>
        <taxon>Stramenopiles</taxon>
        <taxon>Oomycota</taxon>
        <taxon>Peronosporomycetes</taxon>
        <taxon>Peronosporales</taxon>
        <taxon>Peronosporaceae</taxon>
        <taxon>Phytophthora</taxon>
    </lineage>
</organism>
<evidence type="ECO:0000313" key="6">
    <source>
        <dbReference type="EMBL" id="KAL3666969.1"/>
    </source>
</evidence>
<keyword evidence="2" id="KW-0547">Nucleotide-binding</keyword>
<evidence type="ECO:0000256" key="4">
    <source>
        <dbReference type="ARBA" id="ARBA00023125"/>
    </source>
</evidence>
<evidence type="ECO:0000256" key="1">
    <source>
        <dbReference type="ARBA" id="ARBA00006271"/>
    </source>
</evidence>
<dbReference type="InterPro" id="IPR000432">
    <property type="entry name" value="DNA_mismatch_repair_MutS_C"/>
</dbReference>
<dbReference type="PANTHER" id="PTHR11361">
    <property type="entry name" value="DNA MISMATCH REPAIR PROTEIN MUTS FAMILY MEMBER"/>
    <property type="match status" value="1"/>
</dbReference>